<sequence>MTSVRACTRRKRHAAQKQQTKTEAQSPKQPALSPQTKLKNAAAQTGNTAQLINKTHTLPPSYVPKDLVKVNAASYRTVYLRKEAAQALATMFNAGKKAGVNLYCSSGYRSYADQQKIFSNHMASMGRARANAISSKAGQSEHQSGFAMDVTCRAMSGDLQERFIQTNEGKWLAAHAHEYGFIVRFPKGKEASTGYSYEPWHIRYLGKDLATKVNASGLSYEEYLAKNAKLATVIDGQ</sequence>
<feature type="compositionally biased region" description="Low complexity" evidence="1">
    <location>
        <begin position="16"/>
        <end position="25"/>
    </location>
</feature>
<evidence type="ECO:0000256" key="1">
    <source>
        <dbReference type="SAM" id="MobiDB-lite"/>
    </source>
</evidence>
<keyword evidence="4" id="KW-1185">Reference proteome</keyword>
<feature type="region of interest" description="Disordered" evidence="1">
    <location>
        <begin position="1"/>
        <end position="34"/>
    </location>
</feature>
<reference evidence="3 4" key="1">
    <citation type="submission" date="2010-12" db="EMBL/GenBank/DDBJ databases">
        <authorList>
            <person name="Muzny D."/>
            <person name="Qin X."/>
            <person name="Deng J."/>
            <person name="Jiang H."/>
            <person name="Liu Y."/>
            <person name="Qu J."/>
            <person name="Song X.-Z."/>
            <person name="Zhang L."/>
            <person name="Thornton R."/>
            <person name="Coyle M."/>
            <person name="Francisco L."/>
            <person name="Jackson L."/>
            <person name="Javaid M."/>
            <person name="Korchina V."/>
            <person name="Kovar C."/>
            <person name="Mata R."/>
            <person name="Mathew T."/>
            <person name="Ngo R."/>
            <person name="Nguyen L."/>
            <person name="Nguyen N."/>
            <person name="Okwuonu G."/>
            <person name="Ongeri F."/>
            <person name="Pham C."/>
            <person name="Simmons D."/>
            <person name="Wilczek-Boney K."/>
            <person name="Hale W."/>
            <person name="Jakkamsetti A."/>
            <person name="Pham P."/>
            <person name="Ruth R."/>
            <person name="San Lucas F."/>
            <person name="Warren J."/>
            <person name="Zhang J."/>
            <person name="Zhao Z."/>
            <person name="Zhou C."/>
            <person name="Zhu D."/>
            <person name="Lee S."/>
            <person name="Bess C."/>
            <person name="Blankenburg K."/>
            <person name="Forbes L."/>
            <person name="Fu Q."/>
            <person name="Gubbala S."/>
            <person name="Hirani K."/>
            <person name="Jayaseelan J.C."/>
            <person name="Lara F."/>
            <person name="Munidasa M."/>
            <person name="Palculict T."/>
            <person name="Patil S."/>
            <person name="Pu L.-L."/>
            <person name="Saada N."/>
            <person name="Tang L."/>
            <person name="Weissenberger G."/>
            <person name="Zhu Y."/>
            <person name="Hemphill L."/>
            <person name="Shang Y."/>
            <person name="Youmans B."/>
            <person name="Ayvaz T."/>
            <person name="Ross M."/>
            <person name="Santibanez J."/>
            <person name="Aqrawi P."/>
            <person name="Gross S."/>
            <person name="Joshi V."/>
            <person name="Fowler G."/>
            <person name="Nazareth L."/>
            <person name="Reid J."/>
            <person name="Worley K."/>
            <person name="Petrosino J."/>
            <person name="Highlander S."/>
            <person name="Gibbs R."/>
        </authorList>
    </citation>
    <scope>NUCLEOTIDE SEQUENCE [LARGE SCALE GENOMIC DNA]</scope>
    <source>
        <strain evidence="3 4">ATCC 23263</strain>
    </source>
</reference>
<dbReference type="STRING" id="887929.HMP0721_0740"/>
<evidence type="ECO:0000313" key="4">
    <source>
        <dbReference type="Proteomes" id="UP000004754"/>
    </source>
</evidence>
<evidence type="ECO:0000259" key="2">
    <source>
        <dbReference type="Pfam" id="PF02557"/>
    </source>
</evidence>
<dbReference type="Pfam" id="PF02557">
    <property type="entry name" value="VanY"/>
    <property type="match status" value="1"/>
</dbReference>
<dbReference type="Proteomes" id="UP000004754">
    <property type="component" value="Unassembled WGS sequence"/>
</dbReference>
<dbReference type="AlphaFoldDB" id="E6MFF7"/>
<dbReference type="InterPro" id="IPR052179">
    <property type="entry name" value="DD-CPase-like"/>
</dbReference>
<dbReference type="EMBL" id="AEQN01000012">
    <property type="protein sequence ID" value="EFV02144.1"/>
    <property type="molecule type" value="Genomic_DNA"/>
</dbReference>
<protein>
    <submittedName>
        <fullName evidence="3">Serine-type D-Ala-D-Ala carboxypeptidase</fullName>
    </submittedName>
</protein>
<accession>E6MFF7</accession>
<dbReference type="GO" id="GO:0006508">
    <property type="term" value="P:proteolysis"/>
    <property type="evidence" value="ECO:0007669"/>
    <property type="project" value="InterPro"/>
</dbReference>
<proteinExistence type="predicted"/>
<dbReference type="GO" id="GO:0004180">
    <property type="term" value="F:carboxypeptidase activity"/>
    <property type="evidence" value="ECO:0007669"/>
    <property type="project" value="UniProtKB-KW"/>
</dbReference>
<dbReference type="PANTHER" id="PTHR34385">
    <property type="entry name" value="D-ALANYL-D-ALANINE CARBOXYPEPTIDASE"/>
    <property type="match status" value="1"/>
</dbReference>
<dbReference type="InterPro" id="IPR058193">
    <property type="entry name" value="VanY/YodJ_core_dom"/>
</dbReference>
<dbReference type="InterPro" id="IPR009045">
    <property type="entry name" value="Zn_M74/Hedgehog-like"/>
</dbReference>
<name>E6MFF7_9FIRM</name>
<dbReference type="HOGENOM" id="CLU_054193_1_2_9"/>
<dbReference type="InterPro" id="IPR003709">
    <property type="entry name" value="VanY-like_core_dom"/>
</dbReference>
<dbReference type="SUPFAM" id="SSF55166">
    <property type="entry name" value="Hedgehog/DD-peptidase"/>
    <property type="match status" value="1"/>
</dbReference>
<dbReference type="Gene3D" id="3.30.1380.10">
    <property type="match status" value="1"/>
</dbReference>
<keyword evidence="3" id="KW-0121">Carboxypeptidase</keyword>
<gene>
    <name evidence="3" type="ORF">HMP0721_0740</name>
</gene>
<dbReference type="CDD" id="cd14852">
    <property type="entry name" value="LD-carboxypeptidase"/>
    <property type="match status" value="1"/>
</dbReference>
<keyword evidence="3" id="KW-0645">Protease</keyword>
<feature type="domain" description="D-alanyl-D-alanine carboxypeptidase-like core" evidence="2">
    <location>
        <begin position="79"/>
        <end position="207"/>
    </location>
</feature>
<keyword evidence="3" id="KW-0378">Hydrolase</keyword>
<dbReference type="eggNOG" id="COG1876">
    <property type="taxonomic scope" value="Bacteria"/>
</dbReference>
<organism evidence="3 4">
    <name type="scientific">Pseudoramibacter alactolyticus ATCC 23263</name>
    <dbReference type="NCBI Taxonomy" id="887929"/>
    <lineage>
        <taxon>Bacteria</taxon>
        <taxon>Bacillati</taxon>
        <taxon>Bacillota</taxon>
        <taxon>Clostridia</taxon>
        <taxon>Eubacteriales</taxon>
        <taxon>Eubacteriaceae</taxon>
        <taxon>Pseudoramibacter</taxon>
    </lineage>
</organism>
<dbReference type="PANTHER" id="PTHR34385:SF1">
    <property type="entry name" value="PEPTIDOGLYCAN L-ALANYL-D-GLUTAMATE ENDOPEPTIDASE CWLK"/>
    <property type="match status" value="1"/>
</dbReference>
<evidence type="ECO:0000313" key="3">
    <source>
        <dbReference type="EMBL" id="EFV02144.1"/>
    </source>
</evidence>
<comment type="caution">
    <text evidence="3">The sequence shown here is derived from an EMBL/GenBank/DDBJ whole genome shotgun (WGS) entry which is preliminary data.</text>
</comment>